<dbReference type="OrthoDB" id="6929199at2"/>
<evidence type="ECO:0000256" key="2">
    <source>
        <dbReference type="PROSITE-ProRule" id="PRU00335"/>
    </source>
</evidence>
<dbReference type="InterPro" id="IPR041583">
    <property type="entry name" value="TetR_C_31"/>
</dbReference>
<sequence length="182" mass="19640">MTSKTTRDPEGRKRAIVAAAADLIIDLGLNGVTHRKVAAKAGVPLGSTTQYFATLDDLLAEALATLAEAMEAEMATLVDDLQTSTDRPRTIARELAAYLSDKDRVRAETAFYVANLENPKLAALTTQWYDGLVEHLSKYVDPTAARAVATYSDGVVLQALRGTAPNEDEMTAAIRRLMEGTK</sequence>
<dbReference type="Gene3D" id="1.10.357.10">
    <property type="entry name" value="Tetracycline Repressor, domain 2"/>
    <property type="match status" value="1"/>
</dbReference>
<feature type="DNA-binding region" description="H-T-H motif" evidence="2">
    <location>
        <begin position="33"/>
        <end position="52"/>
    </location>
</feature>
<dbReference type="FunCoup" id="A0A7L4YSY1">
    <property type="interactions" value="4"/>
</dbReference>
<reference evidence="4 5" key="1">
    <citation type="journal article" date="2018" name="Int. J. Syst. Evol. Microbiol.">
        <title>Epidermidibacterium keratini gen. nov., sp. nov., a member of the family Sporichthyaceae, isolated from keratin epidermis.</title>
        <authorList>
            <person name="Lee D.G."/>
            <person name="Trujillo M.E."/>
            <person name="Kang S."/>
            <person name="Nam J.J."/>
            <person name="Kim Y.J."/>
        </authorList>
    </citation>
    <scope>NUCLEOTIDE SEQUENCE [LARGE SCALE GENOMIC DNA]</scope>
    <source>
        <strain evidence="4 5">EPI-7</strain>
    </source>
</reference>
<evidence type="ECO:0000256" key="1">
    <source>
        <dbReference type="ARBA" id="ARBA00023125"/>
    </source>
</evidence>
<name>A0A7L4YSY1_9ACTN</name>
<dbReference type="RefSeq" id="WP_159547148.1">
    <property type="nucleotide sequence ID" value="NZ_CP047156.1"/>
</dbReference>
<dbReference type="InterPro" id="IPR009057">
    <property type="entry name" value="Homeodomain-like_sf"/>
</dbReference>
<dbReference type="GO" id="GO:0003677">
    <property type="term" value="F:DNA binding"/>
    <property type="evidence" value="ECO:0007669"/>
    <property type="project" value="UniProtKB-UniRule"/>
</dbReference>
<gene>
    <name evidence="4" type="ORF">EK0264_18240</name>
</gene>
<dbReference type="SUPFAM" id="SSF46689">
    <property type="entry name" value="Homeodomain-like"/>
    <property type="match status" value="1"/>
</dbReference>
<dbReference type="InParanoid" id="A0A7L4YSY1"/>
<dbReference type="Pfam" id="PF00440">
    <property type="entry name" value="TetR_N"/>
    <property type="match status" value="1"/>
</dbReference>
<feature type="domain" description="HTH tetR-type" evidence="3">
    <location>
        <begin position="10"/>
        <end position="70"/>
    </location>
</feature>
<dbReference type="KEGG" id="eke:EK0264_18240"/>
<proteinExistence type="predicted"/>
<dbReference type="Pfam" id="PF17940">
    <property type="entry name" value="TetR_C_31"/>
    <property type="match status" value="1"/>
</dbReference>
<keyword evidence="1 2" id="KW-0238">DNA-binding</keyword>
<keyword evidence="5" id="KW-1185">Reference proteome</keyword>
<evidence type="ECO:0000313" key="4">
    <source>
        <dbReference type="EMBL" id="QHC02024.1"/>
    </source>
</evidence>
<dbReference type="Proteomes" id="UP000463857">
    <property type="component" value="Chromosome"/>
</dbReference>
<evidence type="ECO:0000259" key="3">
    <source>
        <dbReference type="PROSITE" id="PS50977"/>
    </source>
</evidence>
<dbReference type="AlphaFoldDB" id="A0A7L4YSY1"/>
<evidence type="ECO:0000313" key="5">
    <source>
        <dbReference type="Proteomes" id="UP000463857"/>
    </source>
</evidence>
<dbReference type="EMBL" id="CP047156">
    <property type="protein sequence ID" value="QHC02024.1"/>
    <property type="molecule type" value="Genomic_DNA"/>
</dbReference>
<organism evidence="4 5">
    <name type="scientific">Epidermidibacterium keratini</name>
    <dbReference type="NCBI Taxonomy" id="1891644"/>
    <lineage>
        <taxon>Bacteria</taxon>
        <taxon>Bacillati</taxon>
        <taxon>Actinomycetota</taxon>
        <taxon>Actinomycetes</taxon>
        <taxon>Sporichthyales</taxon>
        <taxon>Sporichthyaceae</taxon>
        <taxon>Epidermidibacterium</taxon>
    </lineage>
</organism>
<accession>A0A7L4YSY1</accession>
<protein>
    <submittedName>
        <fullName evidence="4">TetR family transcriptional regulator</fullName>
    </submittedName>
</protein>
<dbReference type="InterPro" id="IPR001647">
    <property type="entry name" value="HTH_TetR"/>
</dbReference>
<dbReference type="PROSITE" id="PS50977">
    <property type="entry name" value="HTH_TETR_2"/>
    <property type="match status" value="1"/>
</dbReference>